<comment type="caution">
    <text evidence="1">The sequence shown here is derived from an EMBL/GenBank/DDBJ whole genome shotgun (WGS) entry which is preliminary data.</text>
</comment>
<dbReference type="Proteomes" id="UP000266172">
    <property type="component" value="Unassembled WGS sequence"/>
</dbReference>
<organism evidence="1 2">
    <name type="scientific">Roseburia hominis</name>
    <dbReference type="NCBI Taxonomy" id="301301"/>
    <lineage>
        <taxon>Bacteria</taxon>
        <taxon>Bacillati</taxon>
        <taxon>Bacillota</taxon>
        <taxon>Clostridia</taxon>
        <taxon>Lachnospirales</taxon>
        <taxon>Lachnospiraceae</taxon>
        <taxon>Roseburia</taxon>
    </lineage>
</organism>
<reference evidence="1 2" key="1">
    <citation type="submission" date="2018-08" db="EMBL/GenBank/DDBJ databases">
        <title>A genome reference for cultivated species of the human gut microbiota.</title>
        <authorList>
            <person name="Zou Y."/>
            <person name="Xue W."/>
            <person name="Luo G."/>
        </authorList>
    </citation>
    <scope>NUCLEOTIDE SEQUENCE [LARGE SCALE GENOMIC DNA]</scope>
    <source>
        <strain evidence="1 2">AF22-12AC</strain>
    </source>
</reference>
<accession>A0A395V5S9</accession>
<dbReference type="AlphaFoldDB" id="A0A395V5S9"/>
<sequence>MPLLHRQYKTARTETRWHLLLKIRQMPIQTSASRGYVLFISGNKRHTKVLKLSAGLRTHPAECSKLGKTRIIKDAGRGVVRNTGFCA</sequence>
<name>A0A395V5S9_9FIRM</name>
<protein>
    <submittedName>
        <fullName evidence="1">Uncharacterized protein</fullName>
    </submittedName>
</protein>
<dbReference type="EMBL" id="QRVL01000008">
    <property type="protein sequence ID" value="RGS39622.1"/>
    <property type="molecule type" value="Genomic_DNA"/>
</dbReference>
<gene>
    <name evidence="1" type="ORF">DWX93_10360</name>
</gene>
<evidence type="ECO:0000313" key="2">
    <source>
        <dbReference type="Proteomes" id="UP000266172"/>
    </source>
</evidence>
<evidence type="ECO:0000313" key="1">
    <source>
        <dbReference type="EMBL" id="RGS39622.1"/>
    </source>
</evidence>
<proteinExistence type="predicted"/>